<dbReference type="InterPro" id="IPR000089">
    <property type="entry name" value="Biotin_lipoyl"/>
</dbReference>
<evidence type="ECO:0000256" key="1">
    <source>
        <dbReference type="ARBA" id="ARBA00017562"/>
    </source>
</evidence>
<protein>
    <recommendedName>
        <fullName evidence="1 3">Biotin carboxyl carrier protein of acetyl-CoA carboxylase</fullName>
    </recommendedName>
</protein>
<dbReference type="NCBIfam" id="TIGR00531">
    <property type="entry name" value="BCCP"/>
    <property type="match status" value="1"/>
</dbReference>
<dbReference type="GO" id="GO:0009507">
    <property type="term" value="C:chloroplast"/>
    <property type="evidence" value="ECO:0007669"/>
    <property type="project" value="UniProtKB-SubCell"/>
</dbReference>
<accession>A0A2V0NMZ5</accession>
<keyword evidence="3" id="KW-0444">Lipid biosynthesis</keyword>
<keyword evidence="3" id="KW-0276">Fatty acid metabolism</keyword>
<dbReference type="Gene3D" id="2.40.50.100">
    <property type="match status" value="1"/>
</dbReference>
<keyword evidence="3" id="KW-0443">Lipid metabolism</keyword>
<keyword evidence="3" id="KW-0934">Plastid</keyword>
<comment type="subcellular location">
    <subcellularLocation>
        <location evidence="3">Plastid</location>
        <location evidence="3">Chloroplast</location>
    </subcellularLocation>
</comment>
<keyword evidence="3" id="KW-0275">Fatty acid biosynthesis</keyword>
<gene>
    <name evidence="6" type="ORF">Rsub_01417</name>
</gene>
<dbReference type="PRINTS" id="PR01071">
    <property type="entry name" value="ACOABIOTINCC"/>
</dbReference>
<dbReference type="GO" id="GO:0006633">
    <property type="term" value="P:fatty acid biosynthetic process"/>
    <property type="evidence" value="ECO:0007669"/>
    <property type="project" value="UniProtKB-UniPathway"/>
</dbReference>
<keyword evidence="3" id="KW-0150">Chloroplast</keyword>
<dbReference type="Pfam" id="PF00364">
    <property type="entry name" value="Biotin_lipoyl"/>
    <property type="match status" value="1"/>
</dbReference>
<dbReference type="GO" id="GO:0003989">
    <property type="term" value="F:acetyl-CoA carboxylase activity"/>
    <property type="evidence" value="ECO:0007669"/>
    <property type="project" value="InterPro"/>
</dbReference>
<sequence>MQLSRALRGAKPAAARSNKVQAPLQVRRAATQELTTAAASNGTGATNMMDFEELSDIIRMVNETDIVELELKSKRFNLSVKKKEALKSEQPVIMMAAPAAAAAAAPAAAPAPVAAPAPAPKPAAAAAPVAASIPGGVEVFSPMSGTMYRSPAPGEPPFVREGDKVKKGQAVCIVEAMKLMNEIETEVGGEVVKILVDNGTPVTPGMPIMIIKP</sequence>
<comment type="pathway">
    <text evidence="3">Lipid metabolism; fatty acid biosynthesis.</text>
</comment>
<keyword evidence="2 3" id="KW-0092">Biotin</keyword>
<dbReference type="GO" id="GO:0009317">
    <property type="term" value="C:acetyl-CoA carboxylase complex"/>
    <property type="evidence" value="ECO:0007669"/>
    <property type="project" value="InterPro"/>
</dbReference>
<reference evidence="6 7" key="1">
    <citation type="journal article" date="2018" name="Sci. Rep.">
        <title>Raphidocelis subcapitata (=Pseudokirchneriella subcapitata) provides an insight into genome evolution and environmental adaptations in the Sphaeropleales.</title>
        <authorList>
            <person name="Suzuki S."/>
            <person name="Yamaguchi H."/>
            <person name="Nakajima N."/>
            <person name="Kawachi M."/>
        </authorList>
    </citation>
    <scope>NUCLEOTIDE SEQUENCE [LARGE SCALE GENOMIC DNA]</scope>
    <source>
        <strain evidence="6 7">NIES-35</strain>
    </source>
</reference>
<dbReference type="Proteomes" id="UP000247498">
    <property type="component" value="Unassembled WGS sequence"/>
</dbReference>
<dbReference type="EMBL" id="BDRX01000007">
    <property type="protein sequence ID" value="GBF88918.1"/>
    <property type="molecule type" value="Genomic_DNA"/>
</dbReference>
<dbReference type="PROSITE" id="PS50968">
    <property type="entry name" value="BIOTINYL_LIPOYL"/>
    <property type="match status" value="1"/>
</dbReference>
<dbReference type="PANTHER" id="PTHR45266:SF3">
    <property type="entry name" value="OXALOACETATE DECARBOXYLASE ALPHA CHAIN"/>
    <property type="match status" value="1"/>
</dbReference>
<feature type="domain" description="Lipoyl-binding" evidence="5">
    <location>
        <begin position="136"/>
        <end position="212"/>
    </location>
</feature>
<evidence type="ECO:0000313" key="7">
    <source>
        <dbReference type="Proteomes" id="UP000247498"/>
    </source>
</evidence>
<dbReference type="OrthoDB" id="196847at2759"/>
<organism evidence="6 7">
    <name type="scientific">Raphidocelis subcapitata</name>
    <dbReference type="NCBI Taxonomy" id="307507"/>
    <lineage>
        <taxon>Eukaryota</taxon>
        <taxon>Viridiplantae</taxon>
        <taxon>Chlorophyta</taxon>
        <taxon>core chlorophytes</taxon>
        <taxon>Chlorophyceae</taxon>
        <taxon>CS clade</taxon>
        <taxon>Sphaeropleales</taxon>
        <taxon>Selenastraceae</taxon>
        <taxon>Raphidocelis</taxon>
    </lineage>
</organism>
<evidence type="ECO:0000313" key="6">
    <source>
        <dbReference type="EMBL" id="GBF88918.1"/>
    </source>
</evidence>
<dbReference type="AlphaFoldDB" id="A0A2V0NMZ5"/>
<dbReference type="CDD" id="cd06850">
    <property type="entry name" value="biotinyl_domain"/>
    <property type="match status" value="1"/>
</dbReference>
<evidence type="ECO:0000256" key="3">
    <source>
        <dbReference type="RuleBase" id="RU364072"/>
    </source>
</evidence>
<comment type="function">
    <text evidence="3">This protein is a component of the acetyl coenzyme A carboxylase complex; first, biotin carboxylase catalyzes the carboxylation of the carrier protein and then the transcarboxylase transfers the carboxyl group to form malonyl-CoA.</text>
</comment>
<dbReference type="UniPathway" id="UPA00094"/>
<dbReference type="STRING" id="307507.A0A2V0NMZ5"/>
<evidence type="ECO:0000259" key="5">
    <source>
        <dbReference type="PROSITE" id="PS50968"/>
    </source>
</evidence>
<dbReference type="FunCoup" id="A0A2V0NMZ5">
    <property type="interactions" value="364"/>
</dbReference>
<dbReference type="InterPro" id="IPR050709">
    <property type="entry name" value="Biotin_Carboxyl_Carrier/Decarb"/>
</dbReference>
<dbReference type="InterPro" id="IPR011053">
    <property type="entry name" value="Single_hybrid_motif"/>
</dbReference>
<keyword evidence="7" id="KW-1185">Reference proteome</keyword>
<proteinExistence type="predicted"/>
<dbReference type="SUPFAM" id="SSF51230">
    <property type="entry name" value="Single hybrid motif"/>
    <property type="match status" value="1"/>
</dbReference>
<evidence type="ECO:0000256" key="4">
    <source>
        <dbReference type="SAM" id="MobiDB-lite"/>
    </source>
</evidence>
<feature type="region of interest" description="Disordered" evidence="4">
    <location>
        <begin position="1"/>
        <end position="23"/>
    </location>
</feature>
<dbReference type="InterPro" id="IPR001249">
    <property type="entry name" value="AcCoA_biotinCC"/>
</dbReference>
<dbReference type="PANTHER" id="PTHR45266">
    <property type="entry name" value="OXALOACETATE DECARBOXYLASE ALPHA CHAIN"/>
    <property type="match status" value="1"/>
</dbReference>
<evidence type="ECO:0000256" key="2">
    <source>
        <dbReference type="ARBA" id="ARBA00023267"/>
    </source>
</evidence>
<dbReference type="InParanoid" id="A0A2V0NMZ5"/>
<comment type="caution">
    <text evidence="6">The sequence shown here is derived from an EMBL/GenBank/DDBJ whole genome shotgun (WGS) entry which is preliminary data.</text>
</comment>
<name>A0A2V0NMZ5_9CHLO</name>